<accession>A0A1H3W560</accession>
<dbReference type="AlphaFoldDB" id="A0A1H3W560"/>
<evidence type="ECO:0000256" key="1">
    <source>
        <dbReference type="ARBA" id="ARBA00012417"/>
    </source>
</evidence>
<keyword evidence="5" id="KW-1133">Transmembrane helix</keyword>
<dbReference type="SUPFAM" id="SSF55785">
    <property type="entry name" value="PYP-like sensor domain (PAS domain)"/>
    <property type="match status" value="1"/>
</dbReference>
<proteinExistence type="predicted"/>
<comment type="subunit">
    <text evidence="3">DNA polymerase III contains a core (composed of alpha, epsilon and theta chains) that associates with a tau subunit. This core dimerizes to form the POLIII' complex. PolIII' associates with the gamma complex (composed of gamma, delta, delta', psi and chi chains) and with the beta chain to form the complete DNA polymerase III complex.</text>
</comment>
<dbReference type="SMART" id="SM00479">
    <property type="entry name" value="EXOIII"/>
    <property type="match status" value="1"/>
</dbReference>
<dbReference type="NCBIfam" id="TIGR00573">
    <property type="entry name" value="dnaq"/>
    <property type="match status" value="1"/>
</dbReference>
<dbReference type="SUPFAM" id="SSF53098">
    <property type="entry name" value="Ribonuclease H-like"/>
    <property type="match status" value="1"/>
</dbReference>
<gene>
    <name evidence="7" type="ORF">SAMN05444370_101526</name>
</gene>
<dbReference type="GO" id="GO:0005829">
    <property type="term" value="C:cytosol"/>
    <property type="evidence" value="ECO:0007669"/>
    <property type="project" value="TreeGrafter"/>
</dbReference>
<feature type="transmembrane region" description="Helical" evidence="5">
    <location>
        <begin position="12"/>
        <end position="37"/>
    </location>
</feature>
<feature type="transmembrane region" description="Helical" evidence="5">
    <location>
        <begin position="49"/>
        <end position="71"/>
    </location>
</feature>
<dbReference type="InterPro" id="IPR012337">
    <property type="entry name" value="RNaseH-like_sf"/>
</dbReference>
<dbReference type="EC" id="2.7.7.7" evidence="1"/>
<dbReference type="InterPro" id="IPR006054">
    <property type="entry name" value="DnaQ"/>
</dbReference>
<dbReference type="Proteomes" id="UP000198703">
    <property type="component" value="Unassembled WGS sequence"/>
</dbReference>
<evidence type="ECO:0000259" key="6">
    <source>
        <dbReference type="SMART" id="SM00479"/>
    </source>
</evidence>
<dbReference type="OrthoDB" id="9804290at2"/>
<feature type="domain" description="Exonuclease" evidence="6">
    <location>
        <begin position="498"/>
        <end position="668"/>
    </location>
</feature>
<comment type="catalytic activity">
    <reaction evidence="4">
        <text>DNA(n) + a 2'-deoxyribonucleoside 5'-triphosphate = DNA(n+1) + diphosphate</text>
        <dbReference type="Rhea" id="RHEA:22508"/>
        <dbReference type="Rhea" id="RHEA-COMP:17339"/>
        <dbReference type="Rhea" id="RHEA-COMP:17340"/>
        <dbReference type="ChEBI" id="CHEBI:33019"/>
        <dbReference type="ChEBI" id="CHEBI:61560"/>
        <dbReference type="ChEBI" id="CHEBI:173112"/>
        <dbReference type="EC" id="2.7.7.7"/>
    </reaction>
</comment>
<dbReference type="InterPro" id="IPR035965">
    <property type="entry name" value="PAS-like_dom_sf"/>
</dbReference>
<sequence>MMQRIAARFSLRLRVFLFFALIGAGGLALGIGALVAAGWDAPAETRHALALWGGGAAAATLGLVVWVWLMFDEHVARPVERIGRAALAAAHGGAPGVDARSAAYLGPLGDGAAAAAGALAEARARTAAAVEAATEEAARRRRQLETVLRDLNHAVTLCTLEHRVLLYNARAAALLERCGVVGLGRSLLEVLAAQPIEHALESVRRRFEEGRWRDRPDGLSTPFVVATADGRMTLQGRLTLMPDPDQASASGYIVTFEDATGAHEARLRRDRALLQGLGEVEAALAEPGRAREALARVAAEAAALSAADWPKADVYSTTLWTSIIRRRTGAQNFSAEIVGEPCWLRCDSVGVVEMLDTLLNRLADALGVRAFSLSATPRRIGLVGPGGIAEARVTLRLGWRGPAAPQALLDGWLREPLDAAIGGATPAELLAAHLSRLETVDGPDAEAHALELALSGPSNAHLATPARAPARPEFYDFDLLDRPLAADAHPEAPLRALSYVVFDTETTGLEPARGDRIVQIAGVRIVNGRVLKGERFDELVNPGRRIPVAATRIHGVDNRMVAEAPPAAEVLRRFHAFCAGAVLVAHNAAFDMRFLAQEAPEGGPRFDHAVLDTVLLAAHLNGQDDSLTLDALAERFAVDLPAASRHTALGDSLATAEVFLRLVDMLEARGVATLGEAIAASRGPAAIRRRQAAY</sequence>
<keyword evidence="5" id="KW-0812">Transmembrane</keyword>
<dbReference type="RefSeq" id="WP_093248054.1">
    <property type="nucleotide sequence ID" value="NZ_FNQM01000001.1"/>
</dbReference>
<comment type="function">
    <text evidence="2">DNA polymerase III is a complex, multichain enzyme responsible for most of the replicative synthesis in bacteria. The epsilon subunit contain the editing function and is a proofreading 3'-5' exonuclease.</text>
</comment>
<dbReference type="GO" id="GO:0003887">
    <property type="term" value="F:DNA-directed DNA polymerase activity"/>
    <property type="evidence" value="ECO:0007669"/>
    <property type="project" value="UniProtKB-EC"/>
</dbReference>
<dbReference type="Pfam" id="PF00929">
    <property type="entry name" value="RNase_T"/>
    <property type="match status" value="1"/>
</dbReference>
<evidence type="ECO:0000313" key="8">
    <source>
        <dbReference type="Proteomes" id="UP000198703"/>
    </source>
</evidence>
<dbReference type="GO" id="GO:0008408">
    <property type="term" value="F:3'-5' exonuclease activity"/>
    <property type="evidence" value="ECO:0007669"/>
    <property type="project" value="TreeGrafter"/>
</dbReference>
<keyword evidence="8" id="KW-1185">Reference proteome</keyword>
<dbReference type="GO" id="GO:0003677">
    <property type="term" value="F:DNA binding"/>
    <property type="evidence" value="ECO:0007669"/>
    <property type="project" value="InterPro"/>
</dbReference>
<dbReference type="FunFam" id="3.30.420.10:FF:000045">
    <property type="entry name" value="3'-5' exonuclease DinG"/>
    <property type="match status" value="1"/>
</dbReference>
<dbReference type="GO" id="GO:0045004">
    <property type="term" value="P:DNA replication proofreading"/>
    <property type="evidence" value="ECO:0007669"/>
    <property type="project" value="TreeGrafter"/>
</dbReference>
<protein>
    <recommendedName>
        <fullName evidence="1">DNA-directed DNA polymerase</fullName>
        <ecNumber evidence="1">2.7.7.7</ecNumber>
    </recommendedName>
</protein>
<evidence type="ECO:0000256" key="3">
    <source>
        <dbReference type="ARBA" id="ARBA00026073"/>
    </source>
</evidence>
<evidence type="ECO:0000256" key="2">
    <source>
        <dbReference type="ARBA" id="ARBA00025483"/>
    </source>
</evidence>
<dbReference type="PANTHER" id="PTHR30231">
    <property type="entry name" value="DNA POLYMERASE III SUBUNIT EPSILON"/>
    <property type="match status" value="1"/>
</dbReference>
<organism evidence="7 8">
    <name type="scientific">Rubrimonas cliftonensis</name>
    <dbReference type="NCBI Taxonomy" id="89524"/>
    <lineage>
        <taxon>Bacteria</taxon>
        <taxon>Pseudomonadati</taxon>
        <taxon>Pseudomonadota</taxon>
        <taxon>Alphaproteobacteria</taxon>
        <taxon>Rhodobacterales</taxon>
        <taxon>Paracoccaceae</taxon>
        <taxon>Rubrimonas</taxon>
    </lineage>
</organism>
<dbReference type="Gene3D" id="3.30.450.20">
    <property type="entry name" value="PAS domain"/>
    <property type="match status" value="1"/>
</dbReference>
<reference evidence="7 8" key="1">
    <citation type="submission" date="2016-10" db="EMBL/GenBank/DDBJ databases">
        <authorList>
            <person name="de Groot N.N."/>
        </authorList>
    </citation>
    <scope>NUCLEOTIDE SEQUENCE [LARGE SCALE GENOMIC DNA]</scope>
    <source>
        <strain evidence="7 8">DSM 15345</strain>
    </source>
</reference>
<evidence type="ECO:0000313" key="7">
    <source>
        <dbReference type="EMBL" id="SDZ82259.1"/>
    </source>
</evidence>
<evidence type="ECO:0000256" key="5">
    <source>
        <dbReference type="SAM" id="Phobius"/>
    </source>
</evidence>
<keyword evidence="5" id="KW-0472">Membrane</keyword>
<dbReference type="STRING" id="89524.SAMN05444370_101526"/>
<evidence type="ECO:0000256" key="4">
    <source>
        <dbReference type="ARBA" id="ARBA00049244"/>
    </source>
</evidence>
<dbReference type="PANTHER" id="PTHR30231:SF41">
    <property type="entry name" value="DNA POLYMERASE III SUBUNIT EPSILON"/>
    <property type="match status" value="1"/>
</dbReference>
<name>A0A1H3W560_9RHOB</name>
<dbReference type="InterPro" id="IPR013520">
    <property type="entry name" value="Ribonucl_H"/>
</dbReference>
<dbReference type="InterPro" id="IPR036397">
    <property type="entry name" value="RNaseH_sf"/>
</dbReference>
<dbReference type="EMBL" id="FNQM01000001">
    <property type="protein sequence ID" value="SDZ82259.1"/>
    <property type="molecule type" value="Genomic_DNA"/>
</dbReference>
<dbReference type="CDD" id="cd06127">
    <property type="entry name" value="DEDDh"/>
    <property type="match status" value="1"/>
</dbReference>
<dbReference type="Gene3D" id="3.30.420.10">
    <property type="entry name" value="Ribonuclease H-like superfamily/Ribonuclease H"/>
    <property type="match status" value="1"/>
</dbReference>